<comment type="caution">
    <text evidence="2">The sequence shown here is derived from an EMBL/GenBank/DDBJ whole genome shotgun (WGS) entry which is preliminary data.</text>
</comment>
<dbReference type="AlphaFoldDB" id="A0A0F9V252"/>
<proteinExistence type="predicted"/>
<sequence>MSISSRLAKLLKKKKCHNSFKIKIKGFIQKIMKIILSRKGFDSQFGGEGSPILPDGTLLSFSIPSMKYTSKILYDGNDYEPTQYKDLQIPPNIQNSLLEDGIKRIITYKGLDFLKC</sequence>
<gene>
    <name evidence="2" type="ORF">LCGC14_0459890</name>
</gene>
<dbReference type="InterPro" id="IPR041135">
    <property type="entry name" value="Nmad3"/>
</dbReference>
<organism evidence="2">
    <name type="scientific">marine sediment metagenome</name>
    <dbReference type="NCBI Taxonomy" id="412755"/>
    <lineage>
        <taxon>unclassified sequences</taxon>
        <taxon>metagenomes</taxon>
        <taxon>ecological metagenomes</taxon>
    </lineage>
</organism>
<name>A0A0F9V252_9ZZZZ</name>
<evidence type="ECO:0000259" key="1">
    <source>
        <dbReference type="Pfam" id="PF18754"/>
    </source>
</evidence>
<feature type="domain" description="Nucleotide modification associated" evidence="1">
    <location>
        <begin position="33"/>
        <end position="90"/>
    </location>
</feature>
<protein>
    <recommendedName>
        <fullName evidence="1">Nucleotide modification associated domain-containing protein</fullName>
    </recommendedName>
</protein>
<accession>A0A0F9V252</accession>
<evidence type="ECO:0000313" key="2">
    <source>
        <dbReference type="EMBL" id="KKN67596.1"/>
    </source>
</evidence>
<dbReference type="EMBL" id="LAZR01000470">
    <property type="protein sequence ID" value="KKN67596.1"/>
    <property type="molecule type" value="Genomic_DNA"/>
</dbReference>
<dbReference type="Pfam" id="PF18754">
    <property type="entry name" value="Nmad3"/>
    <property type="match status" value="1"/>
</dbReference>
<reference evidence="2" key="1">
    <citation type="journal article" date="2015" name="Nature">
        <title>Complex archaea that bridge the gap between prokaryotes and eukaryotes.</title>
        <authorList>
            <person name="Spang A."/>
            <person name="Saw J.H."/>
            <person name="Jorgensen S.L."/>
            <person name="Zaremba-Niedzwiedzka K."/>
            <person name="Martijn J."/>
            <person name="Lind A.E."/>
            <person name="van Eijk R."/>
            <person name="Schleper C."/>
            <person name="Guy L."/>
            <person name="Ettema T.J."/>
        </authorList>
    </citation>
    <scope>NUCLEOTIDE SEQUENCE</scope>
</reference>